<gene>
    <name evidence="2" type="ORF">PAL_GLEAN10002915</name>
</gene>
<organism evidence="2 3">
    <name type="scientific">Pteropus alecto</name>
    <name type="common">Black flying fox</name>
    <dbReference type="NCBI Taxonomy" id="9402"/>
    <lineage>
        <taxon>Eukaryota</taxon>
        <taxon>Metazoa</taxon>
        <taxon>Chordata</taxon>
        <taxon>Craniata</taxon>
        <taxon>Vertebrata</taxon>
        <taxon>Euteleostomi</taxon>
        <taxon>Mammalia</taxon>
        <taxon>Eutheria</taxon>
        <taxon>Laurasiatheria</taxon>
        <taxon>Chiroptera</taxon>
        <taxon>Yinpterochiroptera</taxon>
        <taxon>Pteropodoidea</taxon>
        <taxon>Pteropodidae</taxon>
        <taxon>Pteropodinae</taxon>
        <taxon>Pteropus</taxon>
    </lineage>
</organism>
<proteinExistence type="predicted"/>
<evidence type="ECO:0000256" key="1">
    <source>
        <dbReference type="SAM" id="MobiDB-lite"/>
    </source>
</evidence>
<sequence>MTDAEIIPGSLFQRSGSASGLLRAFRGHTAGAAQNLRELVAPGREGRGRIEGQRPPQKRRGLKDRTAPYTHAAQEQHWATARSR</sequence>
<accession>L5JZ96</accession>
<reference evidence="3" key="1">
    <citation type="journal article" date="2013" name="Science">
        <title>Comparative analysis of bat genomes provides insight into the evolution of flight and immunity.</title>
        <authorList>
            <person name="Zhang G."/>
            <person name="Cowled C."/>
            <person name="Shi Z."/>
            <person name="Huang Z."/>
            <person name="Bishop-Lilly K.A."/>
            <person name="Fang X."/>
            <person name="Wynne J.W."/>
            <person name="Xiong Z."/>
            <person name="Baker M.L."/>
            <person name="Zhao W."/>
            <person name="Tachedjian M."/>
            <person name="Zhu Y."/>
            <person name="Zhou P."/>
            <person name="Jiang X."/>
            <person name="Ng J."/>
            <person name="Yang L."/>
            <person name="Wu L."/>
            <person name="Xiao J."/>
            <person name="Feng Y."/>
            <person name="Chen Y."/>
            <person name="Sun X."/>
            <person name="Zhang Y."/>
            <person name="Marsh G.A."/>
            <person name="Crameri G."/>
            <person name="Broder C.C."/>
            <person name="Frey K.G."/>
            <person name="Wang L.F."/>
            <person name="Wang J."/>
        </authorList>
    </citation>
    <scope>NUCLEOTIDE SEQUENCE [LARGE SCALE GENOMIC DNA]</scope>
</reference>
<dbReference type="EMBL" id="KB031079">
    <property type="protein sequence ID" value="ELK03568.1"/>
    <property type="molecule type" value="Genomic_DNA"/>
</dbReference>
<feature type="region of interest" description="Disordered" evidence="1">
    <location>
        <begin position="37"/>
        <end position="84"/>
    </location>
</feature>
<name>L5JZ96_PTEAL</name>
<protein>
    <submittedName>
        <fullName evidence="2">Uncharacterized protein</fullName>
    </submittedName>
</protein>
<evidence type="ECO:0000313" key="2">
    <source>
        <dbReference type="EMBL" id="ELK03568.1"/>
    </source>
</evidence>
<keyword evidence="3" id="KW-1185">Reference proteome</keyword>
<dbReference type="AlphaFoldDB" id="L5JZ96"/>
<dbReference type="Proteomes" id="UP000010552">
    <property type="component" value="Unassembled WGS sequence"/>
</dbReference>
<dbReference type="InParanoid" id="L5JZ96"/>
<evidence type="ECO:0000313" key="3">
    <source>
        <dbReference type="Proteomes" id="UP000010552"/>
    </source>
</evidence>